<comment type="caution">
    <text evidence="1">The sequence shown here is derived from an EMBL/GenBank/DDBJ whole genome shotgun (WGS) entry which is preliminary data.</text>
</comment>
<dbReference type="Proteomes" id="UP000708208">
    <property type="component" value="Unassembled WGS sequence"/>
</dbReference>
<evidence type="ECO:0000313" key="1">
    <source>
        <dbReference type="EMBL" id="CAG7729706.1"/>
    </source>
</evidence>
<dbReference type="AlphaFoldDB" id="A0A8J2K7F5"/>
<gene>
    <name evidence="1" type="ORF">AFUS01_LOCUS18401</name>
</gene>
<protein>
    <submittedName>
        <fullName evidence="1">Uncharacterized protein</fullName>
    </submittedName>
</protein>
<accession>A0A8J2K7F5</accession>
<reference evidence="1" key="1">
    <citation type="submission" date="2021-06" db="EMBL/GenBank/DDBJ databases">
        <authorList>
            <person name="Hodson N. C."/>
            <person name="Mongue J. A."/>
            <person name="Jaron S. K."/>
        </authorList>
    </citation>
    <scope>NUCLEOTIDE SEQUENCE</scope>
</reference>
<sequence length="85" mass="9687">MDCTRMQRYVWSPKVAPIALSSFIPPAPRPLPPGIRFDVPIGVSIRSPMNLLLFIPQLTLVPIRQKSVITSRRYPTTCRKLQNRS</sequence>
<name>A0A8J2K7F5_9HEXA</name>
<dbReference type="EMBL" id="CAJVCH010182806">
    <property type="protein sequence ID" value="CAG7729706.1"/>
    <property type="molecule type" value="Genomic_DNA"/>
</dbReference>
<keyword evidence="2" id="KW-1185">Reference proteome</keyword>
<evidence type="ECO:0000313" key="2">
    <source>
        <dbReference type="Proteomes" id="UP000708208"/>
    </source>
</evidence>
<proteinExistence type="predicted"/>
<organism evidence="1 2">
    <name type="scientific">Allacma fusca</name>
    <dbReference type="NCBI Taxonomy" id="39272"/>
    <lineage>
        <taxon>Eukaryota</taxon>
        <taxon>Metazoa</taxon>
        <taxon>Ecdysozoa</taxon>
        <taxon>Arthropoda</taxon>
        <taxon>Hexapoda</taxon>
        <taxon>Collembola</taxon>
        <taxon>Symphypleona</taxon>
        <taxon>Sminthuridae</taxon>
        <taxon>Allacma</taxon>
    </lineage>
</organism>